<keyword evidence="5" id="KW-1185">Reference proteome</keyword>
<dbReference type="PANTHER" id="PTHR22166:SF12">
    <property type="entry name" value="ENDOPLASMIC RETICULUM JUNCTION FORMATION PROTEIN LUNAPARK"/>
    <property type="match status" value="1"/>
</dbReference>
<evidence type="ECO:0000256" key="1">
    <source>
        <dbReference type="RuleBase" id="RU367073"/>
    </source>
</evidence>
<evidence type="ECO:0000256" key="2">
    <source>
        <dbReference type="SAM" id="MobiDB-lite"/>
    </source>
</evidence>
<feature type="compositionally biased region" description="Basic and acidic residues" evidence="2">
    <location>
        <begin position="333"/>
        <end position="344"/>
    </location>
</feature>
<dbReference type="GO" id="GO:0098826">
    <property type="term" value="C:endoplasmic reticulum tubular network membrane"/>
    <property type="evidence" value="ECO:0007669"/>
    <property type="project" value="UniProtKB-UniRule"/>
</dbReference>
<dbReference type="VEuPathDB" id="FungiDB:SAPIO_CDS4865"/>
<name>A0A084G781_PSEDA</name>
<keyword evidence="1" id="KW-0812">Transmembrane</keyword>
<feature type="compositionally biased region" description="Pro residues" evidence="2">
    <location>
        <begin position="200"/>
        <end position="216"/>
    </location>
</feature>
<feature type="domain" description="Lunapark zinc ribbon" evidence="3">
    <location>
        <begin position="260"/>
        <end position="316"/>
    </location>
</feature>
<protein>
    <recommendedName>
        <fullName evidence="1">Endoplasmic reticulum junction formation protein lunapark</fullName>
    </recommendedName>
</protein>
<dbReference type="HOGENOM" id="CLU_039522_1_0_1"/>
<dbReference type="InterPro" id="IPR040115">
    <property type="entry name" value="Lnp"/>
</dbReference>
<feature type="compositionally biased region" description="Basic and acidic residues" evidence="2">
    <location>
        <begin position="145"/>
        <end position="164"/>
    </location>
</feature>
<dbReference type="OrthoDB" id="1725934at2759"/>
<dbReference type="GeneID" id="27723937"/>
<keyword evidence="1" id="KW-0863">Zinc-finger</keyword>
<dbReference type="Proteomes" id="UP000028545">
    <property type="component" value="Unassembled WGS sequence"/>
</dbReference>
<gene>
    <name evidence="4" type="ORF">SAPIO_CDS4865</name>
</gene>
<evidence type="ECO:0000313" key="5">
    <source>
        <dbReference type="Proteomes" id="UP000028545"/>
    </source>
</evidence>
<dbReference type="PANTHER" id="PTHR22166">
    <property type="entry name" value="ENDOPLASMIC RETICULUM JUNCTION FORMATION PROTEIN LUNAPARK"/>
    <property type="match status" value="1"/>
</dbReference>
<keyword evidence="1" id="KW-0472">Membrane</keyword>
<dbReference type="GO" id="GO:0071788">
    <property type="term" value="P:endoplasmic reticulum tubular network maintenance"/>
    <property type="evidence" value="ECO:0007669"/>
    <property type="project" value="UniProtKB-UniRule"/>
</dbReference>
<dbReference type="InterPro" id="IPR019273">
    <property type="entry name" value="Lunapark_Znf"/>
</dbReference>
<evidence type="ECO:0000313" key="4">
    <source>
        <dbReference type="EMBL" id="KEZ43193.1"/>
    </source>
</evidence>
<dbReference type="Pfam" id="PF10058">
    <property type="entry name" value="Zn_ribbon_10"/>
    <property type="match status" value="1"/>
</dbReference>
<comment type="domain">
    <text evidence="1">The C4-type zinc finger motif is necessary both for its ER three-way tubular junction localization and formation.</text>
</comment>
<comment type="caution">
    <text evidence="4">The sequence shown here is derived from an EMBL/GenBank/DDBJ whole genome shotgun (WGS) entry which is preliminary data.</text>
</comment>
<organism evidence="4 5">
    <name type="scientific">Pseudallescheria apiosperma</name>
    <name type="common">Scedosporium apiospermum</name>
    <dbReference type="NCBI Taxonomy" id="563466"/>
    <lineage>
        <taxon>Eukaryota</taxon>
        <taxon>Fungi</taxon>
        <taxon>Dikarya</taxon>
        <taxon>Ascomycota</taxon>
        <taxon>Pezizomycotina</taxon>
        <taxon>Sordariomycetes</taxon>
        <taxon>Hypocreomycetidae</taxon>
        <taxon>Microascales</taxon>
        <taxon>Microascaceae</taxon>
        <taxon>Scedosporium</taxon>
    </lineage>
</organism>
<dbReference type="RefSeq" id="XP_016642992.1">
    <property type="nucleotide sequence ID" value="XM_016787317.1"/>
</dbReference>
<dbReference type="AlphaFoldDB" id="A0A084G781"/>
<evidence type="ECO:0000259" key="3">
    <source>
        <dbReference type="Pfam" id="PF10058"/>
    </source>
</evidence>
<dbReference type="EMBL" id="JOWA01000095">
    <property type="protein sequence ID" value="KEZ43193.1"/>
    <property type="molecule type" value="Genomic_DNA"/>
</dbReference>
<feature type="compositionally biased region" description="Acidic residues" evidence="2">
    <location>
        <begin position="359"/>
        <end position="368"/>
    </location>
</feature>
<dbReference type="GO" id="GO:1903373">
    <property type="term" value="P:positive regulation of endoplasmic reticulum tubular network organization"/>
    <property type="evidence" value="ECO:0007669"/>
    <property type="project" value="UniProtKB-UniRule"/>
</dbReference>
<dbReference type="KEGG" id="sapo:SAPIO_CDS4865"/>
<dbReference type="OMA" id="PKWYDRI"/>
<proteinExistence type="inferred from homology"/>
<comment type="function">
    <text evidence="1">Plays a role in determining ER morphology.</text>
</comment>
<reference evidence="4 5" key="1">
    <citation type="journal article" date="2014" name="Genome Announc.">
        <title>Draft genome sequence of the pathogenic fungus Scedosporium apiospermum.</title>
        <authorList>
            <person name="Vandeputte P."/>
            <person name="Ghamrawi S."/>
            <person name="Rechenmann M."/>
            <person name="Iltis A."/>
            <person name="Giraud S."/>
            <person name="Fleury M."/>
            <person name="Thornton C."/>
            <person name="Delhaes L."/>
            <person name="Meyer W."/>
            <person name="Papon N."/>
            <person name="Bouchara J.P."/>
        </authorList>
    </citation>
    <scope>NUCLEOTIDE SEQUENCE [LARGE SCALE GENOMIC DNA]</scope>
    <source>
        <strain evidence="4 5">IHEM 14462</strain>
    </source>
</reference>
<keyword evidence="1" id="KW-1133">Transmembrane helix</keyword>
<keyword evidence="1" id="KW-0479">Metal-binding</keyword>
<accession>A0A084G781</accession>
<comment type="similarity">
    <text evidence="1">Belongs to the lunapark family.</text>
</comment>
<feature type="region of interest" description="Disordered" evidence="2">
    <location>
        <begin position="333"/>
        <end position="387"/>
    </location>
</feature>
<feature type="region of interest" description="Disordered" evidence="2">
    <location>
        <begin position="136"/>
        <end position="244"/>
    </location>
</feature>
<comment type="subcellular location">
    <subcellularLocation>
        <location evidence="1">Endoplasmic reticulum membrane</location>
        <topology evidence="1">Multi-pass membrane protein</topology>
    </subcellularLocation>
</comment>
<keyword evidence="1" id="KW-0862">Zinc</keyword>
<sequence>MVSFWPWRSEDSSPASFEKTLSALSAKITDTQARLDGLRARSRRVRVLWTLYLSFAYLVYSIVIILVVGSQKMGPYEWTGIAGGPVVIYVTRTSLAGYYTYRIDTLTSKLKDQQAERAKTIQKLKDATKYDTTLELLEKYGGPEQRPRSRRDSGSEGEGKEPGHGKKPPHVLGGQPHVNIPGRTGLPPPPTANIQRRPPPDLLPGAPNPDIHPPAPFSGSVPVTEEFAPNAFNQPPPPPAAALSLQSYGQYEGPGAGPHWYDRIMDLLLGEDEMAAKNRIVLICQTCRLVNGQAPPGTKRLSDVGMWKCMGCGAMNGEMDEGKKLVREVLEASKARDEARRSVGTDDGEENSSDLVEIEKEDGEDEDLAGSTTQETRSGGARRRKGK</sequence>
<feature type="transmembrane region" description="Helical" evidence="1">
    <location>
        <begin position="47"/>
        <end position="69"/>
    </location>
</feature>
<feature type="transmembrane region" description="Helical" evidence="1">
    <location>
        <begin position="81"/>
        <end position="101"/>
    </location>
</feature>
<dbReference type="GO" id="GO:0008270">
    <property type="term" value="F:zinc ion binding"/>
    <property type="evidence" value="ECO:0007669"/>
    <property type="project" value="UniProtKB-KW"/>
</dbReference>
<keyword evidence="1" id="KW-0256">Endoplasmic reticulum</keyword>